<comment type="cofactor">
    <cofactor evidence="1">
        <name>(6R)-5,10-methylene-5,6,7,8-tetrahydrofolate</name>
        <dbReference type="ChEBI" id="CHEBI:15636"/>
    </cofactor>
</comment>
<dbReference type="GO" id="GO:0032922">
    <property type="term" value="P:circadian regulation of gene expression"/>
    <property type="evidence" value="ECO:0007669"/>
    <property type="project" value="TreeGrafter"/>
</dbReference>
<keyword evidence="3 6" id="KW-0285">Flavoprotein</keyword>
<reference evidence="10 11" key="1">
    <citation type="submission" date="2019-04" db="EMBL/GenBank/DDBJ databases">
        <title>High contiguity whole genome sequence and gene annotation resource for two Venturia nashicola isolates.</title>
        <authorList>
            <person name="Prokchorchik M."/>
            <person name="Won K."/>
            <person name="Lee Y."/>
            <person name="Choi E.D."/>
            <person name="Segonzac C."/>
            <person name="Sohn K.H."/>
        </authorList>
    </citation>
    <scope>NUCLEOTIDE SEQUENCE [LARGE SCALE GENOMIC DNA]</scope>
    <source>
        <strain evidence="10 11">PRI2</strain>
    </source>
</reference>
<dbReference type="Proteomes" id="UP000298493">
    <property type="component" value="Unassembled WGS sequence"/>
</dbReference>
<feature type="binding site" evidence="6">
    <location>
        <begin position="442"/>
        <end position="449"/>
    </location>
    <ligand>
        <name>FAD</name>
        <dbReference type="ChEBI" id="CHEBI:57692"/>
    </ligand>
</feature>
<proteinExistence type="inferred from homology"/>
<dbReference type="InterPro" id="IPR005101">
    <property type="entry name" value="Cryptochr/Photolyase_FAD-bd"/>
</dbReference>
<evidence type="ECO:0000256" key="4">
    <source>
        <dbReference type="ARBA" id="ARBA00022827"/>
    </source>
</evidence>
<feature type="compositionally biased region" description="Basic and acidic residues" evidence="8">
    <location>
        <begin position="57"/>
        <end position="68"/>
    </location>
</feature>
<dbReference type="Gene3D" id="1.25.40.80">
    <property type="match status" value="1"/>
</dbReference>
<feature type="domain" description="Photolyase/cryptochrome alpha/beta" evidence="9">
    <location>
        <begin position="147"/>
        <end position="284"/>
    </location>
</feature>
<dbReference type="GO" id="GO:0005634">
    <property type="term" value="C:nucleus"/>
    <property type="evidence" value="ECO:0007669"/>
    <property type="project" value="TreeGrafter"/>
</dbReference>
<dbReference type="PROSITE" id="PS00394">
    <property type="entry name" value="DNA_PHOTOLYASES_1_1"/>
    <property type="match status" value="1"/>
</dbReference>
<dbReference type="PANTHER" id="PTHR11455:SF18">
    <property type="entry name" value="SI:CH1073-390K14.1"/>
    <property type="match status" value="1"/>
</dbReference>
<dbReference type="InterPro" id="IPR014729">
    <property type="entry name" value="Rossmann-like_a/b/a_fold"/>
</dbReference>
<dbReference type="InterPro" id="IPR018394">
    <property type="entry name" value="DNA_photolyase_1_CS_C"/>
</dbReference>
<dbReference type="InterPro" id="IPR006050">
    <property type="entry name" value="DNA_photolyase_N"/>
</dbReference>
<dbReference type="InterPro" id="IPR036134">
    <property type="entry name" value="Crypto/Photolyase_FAD-like_sf"/>
</dbReference>
<feature type="compositionally biased region" description="Polar residues" evidence="8">
    <location>
        <begin position="15"/>
        <end position="44"/>
    </location>
</feature>
<dbReference type="PROSITE" id="PS00691">
    <property type="entry name" value="DNA_PHOTOLYASES_1_2"/>
    <property type="match status" value="1"/>
</dbReference>
<dbReference type="InterPro" id="IPR002081">
    <property type="entry name" value="Cryptochrome/DNA_photolyase_1"/>
</dbReference>
<comment type="similarity">
    <text evidence="2">Belongs to the DNA photolyase class-1 family.</text>
</comment>
<feature type="binding site" evidence="6">
    <location>
        <begin position="540"/>
        <end position="542"/>
    </location>
    <ligand>
        <name>FAD</name>
        <dbReference type="ChEBI" id="CHEBI:57692"/>
    </ligand>
</feature>
<evidence type="ECO:0000256" key="7">
    <source>
        <dbReference type="PIRSR" id="PIRSR602081-2"/>
    </source>
</evidence>
<feature type="compositionally biased region" description="Polar residues" evidence="8">
    <location>
        <begin position="71"/>
        <end position="84"/>
    </location>
</feature>
<feature type="site" description="Electron transfer via tryptophanyl radical" evidence="7">
    <location>
        <position position="474"/>
    </location>
</feature>
<dbReference type="EMBL" id="SNSC02000012">
    <property type="protein sequence ID" value="TID19755.1"/>
    <property type="molecule type" value="Genomic_DNA"/>
</dbReference>
<dbReference type="GO" id="GO:0003904">
    <property type="term" value="F:deoxyribodipyrimidine photo-lyase activity"/>
    <property type="evidence" value="ECO:0007669"/>
    <property type="project" value="TreeGrafter"/>
</dbReference>
<dbReference type="PRINTS" id="PR00147">
    <property type="entry name" value="DNAPHOTLYASE"/>
</dbReference>
<keyword evidence="4 6" id="KW-0274">FAD</keyword>
<dbReference type="SUPFAM" id="SSF48173">
    <property type="entry name" value="Cryptochrome/photolyase FAD-binding domain"/>
    <property type="match status" value="1"/>
</dbReference>
<dbReference type="GO" id="GO:0003677">
    <property type="term" value="F:DNA binding"/>
    <property type="evidence" value="ECO:0007669"/>
    <property type="project" value="TreeGrafter"/>
</dbReference>
<dbReference type="GO" id="GO:0071949">
    <property type="term" value="F:FAD binding"/>
    <property type="evidence" value="ECO:0007669"/>
    <property type="project" value="TreeGrafter"/>
</dbReference>
<evidence type="ECO:0000313" key="10">
    <source>
        <dbReference type="EMBL" id="TID19755.1"/>
    </source>
</evidence>
<dbReference type="SUPFAM" id="SSF52425">
    <property type="entry name" value="Cryptochrome/photolyase, N-terminal domain"/>
    <property type="match status" value="1"/>
</dbReference>
<dbReference type="FunFam" id="1.10.579.10:FF:000003">
    <property type="entry name" value="Deoxyribodipyrimidine photo-lyase"/>
    <property type="match status" value="1"/>
</dbReference>
<dbReference type="Pfam" id="PF03441">
    <property type="entry name" value="FAD_binding_7"/>
    <property type="match status" value="1"/>
</dbReference>
<feature type="binding site" evidence="6">
    <location>
        <position position="439"/>
    </location>
    <ligand>
        <name>FAD</name>
        <dbReference type="ChEBI" id="CHEBI:57692"/>
    </ligand>
</feature>
<dbReference type="GO" id="GO:0006950">
    <property type="term" value="P:response to stress"/>
    <property type="evidence" value="ECO:0007669"/>
    <property type="project" value="UniProtKB-ARBA"/>
</dbReference>
<organism evidence="10 11">
    <name type="scientific">Venturia nashicola</name>
    <dbReference type="NCBI Taxonomy" id="86259"/>
    <lineage>
        <taxon>Eukaryota</taxon>
        <taxon>Fungi</taxon>
        <taxon>Dikarya</taxon>
        <taxon>Ascomycota</taxon>
        <taxon>Pezizomycotina</taxon>
        <taxon>Dothideomycetes</taxon>
        <taxon>Pleosporomycetidae</taxon>
        <taxon>Venturiales</taxon>
        <taxon>Venturiaceae</taxon>
        <taxon>Venturia</taxon>
    </lineage>
</organism>
<feature type="site" description="Electron transfer via tryptophanyl radical" evidence="7">
    <location>
        <position position="527"/>
    </location>
</feature>
<comment type="caution">
    <text evidence="10">The sequence shown here is derived from an EMBL/GenBank/DDBJ whole genome shotgun (WGS) entry which is preliminary data.</text>
</comment>
<evidence type="ECO:0000256" key="5">
    <source>
        <dbReference type="ARBA" id="ARBA00022991"/>
    </source>
</evidence>
<feature type="region of interest" description="Disordered" evidence="8">
    <location>
        <begin position="1"/>
        <end position="102"/>
    </location>
</feature>
<keyword evidence="10" id="KW-0456">Lyase</keyword>
<sequence>MATKRKAGAVAANAYSDSTGSKANTRSELASSPTKKAKSSQTTLDGGIATPKQSIRKIKDEPSKERIDTPVNGTTSQNNPPSKISTKKPKAEHADEVAPIQRQFYPPEMTNERCAQYNSNEIPRPIEVMNKAITETKSAREKIQPGKAVLHWFKRDLRISDNKALAMASNRAKATGASLICVFVVSPQDYEAHLTSAVRVDFELRSLEIMKRDLEELGIPLLVTIVEKRKSVPDFLIGFCEKWDVKHVFCNIEYEVDELRREAKMTRACLEKGINFTAINDDVVVTPGDLKTGTGKQYAVYSPWYRSWMAHIHSHPHILDESPKPSPNPSTSHKLFQEIFDTPVPSAPPNKSLTAEEKTKFKKLWPASEHAAHSRLQKFISTRIKPYKDTRNFPAQDGTSVISVHLSTGTLSARTCIRLALAANSTSKLDTGNEGIKTWISEVAWRDFYKHVMVHWPYVCMSKPFKYEYANVEWDHDDDLFRKWCEGRTGFPIVDAAMRQMNEMGWMHNRLRMIVASFLAKDLLLDWRLGERYFMERLIDGDFASNNGGWGFSASVGVDPQPYFRIFNPLLQSEKFDPEGVFIRKWVPELKEVVGKAVHEPFGRKEGLGVKKAGYPEPCVVHKEAREKALKRYKEASGRGTA</sequence>
<dbReference type="STRING" id="86259.A0A4Z1NYD6"/>
<name>A0A4Z1NYD6_9PEZI</name>
<feature type="binding site" evidence="6">
    <location>
        <position position="387"/>
    </location>
    <ligand>
        <name>FAD</name>
        <dbReference type="ChEBI" id="CHEBI:57692"/>
    </ligand>
</feature>
<dbReference type="InterPro" id="IPR036155">
    <property type="entry name" value="Crypto/Photolyase_N_sf"/>
</dbReference>
<evidence type="ECO:0000256" key="6">
    <source>
        <dbReference type="PIRSR" id="PIRSR602081-1"/>
    </source>
</evidence>
<dbReference type="GO" id="GO:0043153">
    <property type="term" value="P:entrainment of circadian clock by photoperiod"/>
    <property type="evidence" value="ECO:0007669"/>
    <property type="project" value="TreeGrafter"/>
</dbReference>
<evidence type="ECO:0000256" key="1">
    <source>
        <dbReference type="ARBA" id="ARBA00001932"/>
    </source>
</evidence>
<feature type="site" description="Electron transfer via tryptophanyl radical" evidence="7">
    <location>
        <position position="550"/>
    </location>
</feature>
<dbReference type="Pfam" id="PF00875">
    <property type="entry name" value="DNA_photolyase"/>
    <property type="match status" value="1"/>
</dbReference>
<gene>
    <name evidence="10" type="ORF">E6O75_ATG07093</name>
</gene>
<feature type="binding site" evidence="6">
    <location>
        <begin position="399"/>
        <end position="403"/>
    </location>
    <ligand>
        <name>FAD</name>
        <dbReference type="ChEBI" id="CHEBI:57692"/>
    </ligand>
</feature>
<keyword evidence="5" id="KW-0157">Chromophore</keyword>
<dbReference type="PANTHER" id="PTHR11455">
    <property type="entry name" value="CRYPTOCHROME"/>
    <property type="match status" value="1"/>
</dbReference>
<protein>
    <submittedName>
        <fullName evidence="10">Deoxyribodipyrimidine photo-lyase</fullName>
    </submittedName>
</protein>
<evidence type="ECO:0000256" key="2">
    <source>
        <dbReference type="ARBA" id="ARBA00005862"/>
    </source>
</evidence>
<evidence type="ECO:0000313" key="11">
    <source>
        <dbReference type="Proteomes" id="UP000298493"/>
    </source>
</evidence>
<dbReference type="Gene3D" id="3.40.50.620">
    <property type="entry name" value="HUPs"/>
    <property type="match status" value="1"/>
</dbReference>
<dbReference type="Gene3D" id="1.10.579.10">
    <property type="entry name" value="DNA Cyclobutane Dipyrimidine Photolyase, subunit A, domain 3"/>
    <property type="match status" value="1"/>
</dbReference>
<evidence type="ECO:0000259" key="9">
    <source>
        <dbReference type="PROSITE" id="PS51645"/>
    </source>
</evidence>
<dbReference type="AlphaFoldDB" id="A0A4Z1NYD6"/>
<evidence type="ECO:0000256" key="8">
    <source>
        <dbReference type="SAM" id="MobiDB-lite"/>
    </source>
</evidence>
<dbReference type="GO" id="GO:0005737">
    <property type="term" value="C:cytoplasm"/>
    <property type="evidence" value="ECO:0007669"/>
    <property type="project" value="TreeGrafter"/>
</dbReference>
<evidence type="ECO:0000256" key="3">
    <source>
        <dbReference type="ARBA" id="ARBA00022630"/>
    </source>
</evidence>
<dbReference type="PROSITE" id="PS51645">
    <property type="entry name" value="PHR_CRY_ALPHA_BETA"/>
    <property type="match status" value="1"/>
</dbReference>
<accession>A0A4Z1NYD6</accession>
<keyword evidence="11" id="KW-1185">Reference proteome</keyword>
<comment type="cofactor">
    <cofactor evidence="6">
        <name>FAD</name>
        <dbReference type="ChEBI" id="CHEBI:57692"/>
    </cofactor>
    <text evidence="6">Binds 1 FAD per subunit.</text>
</comment>
<dbReference type="GO" id="GO:0006139">
    <property type="term" value="P:nucleobase-containing compound metabolic process"/>
    <property type="evidence" value="ECO:0007669"/>
    <property type="project" value="UniProtKB-ARBA"/>
</dbReference>